<dbReference type="Proteomes" id="UP001185631">
    <property type="component" value="Unassembled WGS sequence"/>
</dbReference>
<dbReference type="InterPro" id="IPR050273">
    <property type="entry name" value="GppA/Ppx_hydrolase"/>
</dbReference>
<reference evidence="3 5" key="2">
    <citation type="submission" date="2023-08" db="EMBL/GenBank/DDBJ databases">
        <title>Genomic characterization of the C. tuberculostearicum species complex, a ubiquitous member of the human skin microbiome.</title>
        <authorList>
            <person name="Ahmed N."/>
            <person name="Deming C."/>
            <person name="Conlan S."/>
            <person name="Segre J."/>
        </authorList>
    </citation>
    <scope>NUCLEOTIDE SEQUENCE [LARGE SCALE GENOMIC DNA]</scope>
    <source>
        <strain evidence="3 5">CTNIH19</strain>
    </source>
</reference>
<dbReference type="EMBL" id="JAVBID010000004">
    <property type="protein sequence ID" value="MDV2423734.1"/>
    <property type="molecule type" value="Genomic_DNA"/>
</dbReference>
<dbReference type="Pfam" id="PF02541">
    <property type="entry name" value="Ppx-GppA"/>
    <property type="match status" value="1"/>
</dbReference>
<dbReference type="CDD" id="cd24119">
    <property type="entry name" value="ASKHA_NBD_MtPPX2-like"/>
    <property type="match status" value="1"/>
</dbReference>
<dbReference type="EMBL" id="JAKMUU010000002">
    <property type="protein sequence ID" value="MCZ9306884.1"/>
    <property type="molecule type" value="Genomic_DNA"/>
</dbReference>
<keyword evidence="5" id="KW-1185">Reference proteome</keyword>
<dbReference type="Gene3D" id="3.30.420.40">
    <property type="match status" value="1"/>
</dbReference>
<dbReference type="Proteomes" id="UP001146430">
    <property type="component" value="Unassembled WGS sequence"/>
</dbReference>
<evidence type="ECO:0000313" key="5">
    <source>
        <dbReference type="Proteomes" id="UP001185631"/>
    </source>
</evidence>
<feature type="domain" description="Ppx/GppA phosphatase N-terminal" evidence="1">
    <location>
        <begin position="23"/>
        <end position="292"/>
    </location>
</feature>
<sequence length="321" mass="34452">MTRVAAIDCGTNSIRLLISEVQDDGKVRDITRTMEIIRLGAGVDATGEIAPEALERARVALEGYVRQMKFEKVTRVRMVATSATRDAKNQQEFFNMTAELLGQIQLGAQAEVVSGEEEALLSFNGAVADLEPDRGPFCVIDLGGGSTEFVVGTADGEILGTHSARMGCVRLTERIMRTDPPTESEIEIATEYVAERTAEVEKIVPIDKARTIVGCAGTFTTLSALAQGLERYDADAIHGSELRFEALRVLLQQLIGLPSDVRALNPVIHPGRADVIGGGAVAVEGIMQLIERNGDARSFFISEKDILDGIIAGLAAEGTPR</sequence>
<accession>A0A9X3M9X9</accession>
<dbReference type="InterPro" id="IPR003695">
    <property type="entry name" value="Ppx_GppA_N"/>
</dbReference>
<dbReference type="PANTHER" id="PTHR30005">
    <property type="entry name" value="EXOPOLYPHOSPHATASE"/>
    <property type="match status" value="1"/>
</dbReference>
<evidence type="ECO:0000313" key="4">
    <source>
        <dbReference type="Proteomes" id="UP001146430"/>
    </source>
</evidence>
<dbReference type="InterPro" id="IPR043129">
    <property type="entry name" value="ATPase_NBD"/>
</dbReference>
<dbReference type="AlphaFoldDB" id="A0A9X3M9X9"/>
<proteinExistence type="predicted"/>
<gene>
    <name evidence="2" type="ORF">L8V01_05250</name>
    <name evidence="3" type="ORF">RAE13_04795</name>
</gene>
<comment type="caution">
    <text evidence="2">The sequence shown here is derived from an EMBL/GenBank/DDBJ whole genome shotgun (WGS) entry which is preliminary data.</text>
</comment>
<dbReference type="SUPFAM" id="SSF53067">
    <property type="entry name" value="Actin-like ATPase domain"/>
    <property type="match status" value="2"/>
</dbReference>
<evidence type="ECO:0000259" key="1">
    <source>
        <dbReference type="Pfam" id="PF02541"/>
    </source>
</evidence>
<name>A0A9X3M9X9_9CORY</name>
<dbReference type="RefSeq" id="WP_269946091.1">
    <property type="nucleotide sequence ID" value="NZ_JAKMUU010000002.1"/>
</dbReference>
<organism evidence="2 4">
    <name type="scientific">Corynebacterium curieae</name>
    <dbReference type="NCBI Taxonomy" id="2913500"/>
    <lineage>
        <taxon>Bacteria</taxon>
        <taxon>Bacillati</taxon>
        <taxon>Actinomycetota</taxon>
        <taxon>Actinomycetes</taxon>
        <taxon>Mycobacteriales</taxon>
        <taxon>Corynebacteriaceae</taxon>
        <taxon>Corynebacterium</taxon>
    </lineage>
</organism>
<reference evidence="2" key="1">
    <citation type="submission" date="2022-02" db="EMBL/GenBank/DDBJ databases">
        <title>Corynebacterium sp. from urogenital microbiome.</title>
        <authorList>
            <person name="Cappelli E.A."/>
            <person name="Ribeiro T.G."/>
            <person name="Peixe L."/>
        </authorList>
    </citation>
    <scope>NUCLEOTIDE SEQUENCE</scope>
    <source>
        <strain evidence="2">C8Ua_181</strain>
    </source>
</reference>
<dbReference type="GO" id="GO:0016462">
    <property type="term" value="F:pyrophosphatase activity"/>
    <property type="evidence" value="ECO:0007669"/>
    <property type="project" value="TreeGrafter"/>
</dbReference>
<protein>
    <submittedName>
        <fullName evidence="2">Ppx/GppA family phosphatase</fullName>
    </submittedName>
    <submittedName>
        <fullName evidence="3">Ppx/GppA phosphatase family protein</fullName>
    </submittedName>
</protein>
<evidence type="ECO:0000313" key="2">
    <source>
        <dbReference type="EMBL" id="MCZ9306884.1"/>
    </source>
</evidence>
<dbReference type="PANTHER" id="PTHR30005:SF13">
    <property type="entry name" value="EXOPOLYPHOSPHATASE 2"/>
    <property type="match status" value="1"/>
</dbReference>
<dbReference type="Gene3D" id="3.30.420.150">
    <property type="entry name" value="Exopolyphosphatase. Domain 2"/>
    <property type="match status" value="1"/>
</dbReference>
<evidence type="ECO:0000313" key="3">
    <source>
        <dbReference type="EMBL" id="MDV2423734.1"/>
    </source>
</evidence>